<keyword evidence="10" id="KW-1185">Reference proteome</keyword>
<feature type="domain" description="VPS28 N-terminal" evidence="8">
    <location>
        <begin position="1"/>
        <end position="109"/>
    </location>
</feature>
<dbReference type="InterPro" id="IPR007143">
    <property type="entry name" value="Vps28"/>
</dbReference>
<dbReference type="OrthoDB" id="2671at2759"/>
<dbReference type="InterPro" id="IPR038358">
    <property type="entry name" value="VPS28_N_sf"/>
</dbReference>
<evidence type="ECO:0000259" key="8">
    <source>
        <dbReference type="PROSITE" id="PS51313"/>
    </source>
</evidence>
<accession>A0A830I1Q9</accession>
<dbReference type="PIRSF" id="PIRSF017535">
    <property type="entry name" value="VPS28"/>
    <property type="match status" value="1"/>
</dbReference>
<dbReference type="Proteomes" id="UP000660262">
    <property type="component" value="Unassembled WGS sequence"/>
</dbReference>
<evidence type="ECO:0000313" key="10">
    <source>
        <dbReference type="Proteomes" id="UP000660262"/>
    </source>
</evidence>
<evidence type="ECO:0000256" key="2">
    <source>
        <dbReference type="ARBA" id="ARBA00022448"/>
    </source>
</evidence>
<dbReference type="InterPro" id="IPR037202">
    <property type="entry name" value="ESCRT_assembly_dom"/>
</dbReference>
<dbReference type="InterPro" id="IPR017899">
    <property type="entry name" value="VPS28_C"/>
</dbReference>
<evidence type="ECO:0000313" key="9">
    <source>
        <dbReference type="EMBL" id="GHP11990.1"/>
    </source>
</evidence>
<evidence type="ECO:0000256" key="4">
    <source>
        <dbReference type="ARBA" id="ARBA00022927"/>
    </source>
</evidence>
<dbReference type="PANTHER" id="PTHR12937">
    <property type="entry name" value="VACUOLAR PROTEIN SORTING 28, ISOFORM 2 VPS28"/>
    <property type="match status" value="1"/>
</dbReference>
<dbReference type="SUPFAM" id="SSF140427">
    <property type="entry name" value="VPS28 C-terminal domain-like"/>
    <property type="match status" value="1"/>
</dbReference>
<keyword evidence="3 5" id="KW-0967">Endosome</keyword>
<dbReference type="PANTHER" id="PTHR12937:SF0">
    <property type="entry name" value="VACUOLAR PROTEIN SORTING-ASSOCIATED PROTEIN 28 HOMOLOG"/>
    <property type="match status" value="1"/>
</dbReference>
<comment type="similarity">
    <text evidence="5 6">Belongs to the VPS28 family.</text>
</comment>
<feature type="domain" description="VPS28 C-terminal" evidence="7">
    <location>
        <begin position="119"/>
        <end position="215"/>
    </location>
</feature>
<dbReference type="Gene3D" id="1.20.120.1130">
    <property type="match status" value="1"/>
</dbReference>
<name>A0A830I1Q9_9CHLO</name>
<dbReference type="FunFam" id="1.20.120.1130:FF:000001">
    <property type="entry name" value="Vacuolar protein sorting-associated protein 28 homolog"/>
    <property type="match status" value="1"/>
</dbReference>
<comment type="function">
    <text evidence="5">Component of the ESCRT-I complex (endosomal sorting complex required for transport I), a regulator of vesicular trafficking process.</text>
</comment>
<dbReference type="PROSITE" id="PS51313">
    <property type="entry name" value="VPS28_N"/>
    <property type="match status" value="1"/>
</dbReference>
<dbReference type="Pfam" id="PF03997">
    <property type="entry name" value="VPS28"/>
    <property type="match status" value="1"/>
</dbReference>
<evidence type="ECO:0000256" key="5">
    <source>
        <dbReference type="PIRNR" id="PIRNR017535"/>
    </source>
</evidence>
<dbReference type="GO" id="GO:0000813">
    <property type="term" value="C:ESCRT I complex"/>
    <property type="evidence" value="ECO:0007669"/>
    <property type="project" value="UniProtKB-UniRule"/>
</dbReference>
<dbReference type="InterPro" id="IPR017898">
    <property type="entry name" value="VPS28_N"/>
</dbReference>
<organism evidence="9 10">
    <name type="scientific">Pycnococcus provasolii</name>
    <dbReference type="NCBI Taxonomy" id="41880"/>
    <lineage>
        <taxon>Eukaryota</taxon>
        <taxon>Viridiplantae</taxon>
        <taxon>Chlorophyta</taxon>
        <taxon>Pseudoscourfieldiophyceae</taxon>
        <taxon>Pseudoscourfieldiales</taxon>
        <taxon>Pycnococcaceae</taxon>
        <taxon>Pycnococcus</taxon>
    </lineage>
</organism>
<evidence type="ECO:0000259" key="7">
    <source>
        <dbReference type="PROSITE" id="PS51310"/>
    </source>
</evidence>
<dbReference type="SUPFAM" id="SSF140111">
    <property type="entry name" value="Endosomal sorting complex assembly domain"/>
    <property type="match status" value="1"/>
</dbReference>
<dbReference type="AlphaFoldDB" id="A0A830I1Q9"/>
<comment type="subcellular location">
    <subcellularLocation>
        <location evidence="1">Endosome</location>
    </subcellularLocation>
</comment>
<dbReference type="GO" id="GO:0043328">
    <property type="term" value="P:protein transport to vacuole involved in ubiquitin-dependent protein catabolic process via the multivesicular body sorting pathway"/>
    <property type="evidence" value="ECO:0007669"/>
    <property type="project" value="TreeGrafter"/>
</dbReference>
<keyword evidence="4 5" id="KW-0653">Protein transport</keyword>
<dbReference type="PROSITE" id="PS51310">
    <property type="entry name" value="VPS28_C"/>
    <property type="match status" value="1"/>
</dbReference>
<dbReference type="GO" id="GO:0044877">
    <property type="term" value="F:protein-containing complex binding"/>
    <property type="evidence" value="ECO:0007669"/>
    <property type="project" value="TreeGrafter"/>
</dbReference>
<keyword evidence="2 5" id="KW-0813">Transport</keyword>
<dbReference type="InterPro" id="IPR037206">
    <property type="entry name" value="VPS28_C_sf"/>
</dbReference>
<dbReference type="Gene3D" id="1.20.1440.200">
    <property type="match status" value="1"/>
</dbReference>
<evidence type="ECO:0000256" key="3">
    <source>
        <dbReference type="ARBA" id="ARBA00022753"/>
    </source>
</evidence>
<evidence type="ECO:0000256" key="6">
    <source>
        <dbReference type="PROSITE-ProRule" id="PRU00642"/>
    </source>
</evidence>
<proteinExistence type="inferred from homology"/>
<sequence>MASELKLWHTKKERDFYESSADLFAILKTCEKLELAYVRGAITPADYEPACEQLIAQFKTLRRALESANGGGGGNQKFDIQSFMTTYNMECPAGYARLVESGMPATLEHGAAGRRDSTNSAGTVAETVQFFITAMDSLKLNMVAVDQVYPLLSDLLQSLHKVPQLPPTFEGKEKGAAWLRTLNGMSASAELDETQVRQLLFDLESAYNQFMTVIR</sequence>
<protein>
    <recommendedName>
        <fullName evidence="5">Vacuolar protein sorting-associated protein 28 homolog</fullName>
    </recommendedName>
</protein>
<dbReference type="EMBL" id="BNJQ01000037">
    <property type="protein sequence ID" value="GHP11990.1"/>
    <property type="molecule type" value="Genomic_DNA"/>
</dbReference>
<evidence type="ECO:0000256" key="1">
    <source>
        <dbReference type="ARBA" id="ARBA00004177"/>
    </source>
</evidence>
<comment type="caution">
    <text evidence="9">The sequence shown here is derived from an EMBL/GenBank/DDBJ whole genome shotgun (WGS) entry which is preliminary data.</text>
</comment>
<gene>
    <name evidence="9" type="ORF">PPROV_001071700</name>
</gene>
<reference evidence="9" key="1">
    <citation type="submission" date="2020-10" db="EMBL/GenBank/DDBJ databases">
        <title>Unveiling of a novel bifunctional photoreceptor, Dualchrome1, isolated from a cosmopolitan green alga.</title>
        <authorList>
            <person name="Suzuki S."/>
            <person name="Kawachi M."/>
        </authorList>
    </citation>
    <scope>NUCLEOTIDE SEQUENCE</scope>
    <source>
        <strain evidence="9">NIES 2893</strain>
    </source>
</reference>